<keyword evidence="3 5" id="KW-0238">DNA-binding</keyword>
<proteinExistence type="inferred from homology"/>
<gene>
    <name evidence="8" type="ORF">BJ981_005260</name>
</gene>
<feature type="compositionally biased region" description="Basic and acidic residues" evidence="6">
    <location>
        <begin position="1014"/>
        <end position="1039"/>
    </location>
</feature>
<organism evidence="8 9">
    <name type="scientific">Sphaerisporangium krabiense</name>
    <dbReference type="NCBI Taxonomy" id="763782"/>
    <lineage>
        <taxon>Bacteria</taxon>
        <taxon>Bacillati</taxon>
        <taxon>Actinomycetota</taxon>
        <taxon>Actinomycetes</taxon>
        <taxon>Streptosporangiales</taxon>
        <taxon>Streptosporangiaceae</taxon>
        <taxon>Sphaerisporangium</taxon>
    </lineage>
</organism>
<evidence type="ECO:0000256" key="4">
    <source>
        <dbReference type="ARBA" id="ARBA00023163"/>
    </source>
</evidence>
<dbReference type="InterPro" id="IPR051677">
    <property type="entry name" value="AfsR-DnrI-RedD_regulator"/>
</dbReference>
<dbReference type="GO" id="GO:0003677">
    <property type="term" value="F:DNA binding"/>
    <property type="evidence" value="ECO:0007669"/>
    <property type="project" value="UniProtKB-UniRule"/>
</dbReference>
<evidence type="ECO:0000256" key="1">
    <source>
        <dbReference type="ARBA" id="ARBA00005820"/>
    </source>
</evidence>
<dbReference type="GO" id="GO:0000160">
    <property type="term" value="P:phosphorelay signal transduction system"/>
    <property type="evidence" value="ECO:0007669"/>
    <property type="project" value="InterPro"/>
</dbReference>
<dbReference type="PANTHER" id="PTHR35807">
    <property type="entry name" value="TRANSCRIPTIONAL REGULATOR REDD-RELATED"/>
    <property type="match status" value="1"/>
</dbReference>
<feature type="compositionally biased region" description="Basic and acidic residues" evidence="6">
    <location>
        <begin position="993"/>
        <end position="1006"/>
    </location>
</feature>
<dbReference type="InterPro" id="IPR001867">
    <property type="entry name" value="OmpR/PhoB-type_DNA-bd"/>
</dbReference>
<evidence type="ECO:0000256" key="3">
    <source>
        <dbReference type="ARBA" id="ARBA00023125"/>
    </source>
</evidence>
<feature type="compositionally biased region" description="Basic and acidic residues" evidence="6">
    <location>
        <begin position="856"/>
        <end position="885"/>
    </location>
</feature>
<dbReference type="EMBL" id="JACHBR010000001">
    <property type="protein sequence ID" value="MBB5629561.1"/>
    <property type="molecule type" value="Genomic_DNA"/>
</dbReference>
<dbReference type="SUPFAM" id="SSF52540">
    <property type="entry name" value="P-loop containing nucleoside triphosphate hydrolases"/>
    <property type="match status" value="1"/>
</dbReference>
<feature type="compositionally biased region" description="Basic and acidic residues" evidence="6">
    <location>
        <begin position="1243"/>
        <end position="1255"/>
    </location>
</feature>
<dbReference type="Gene3D" id="3.40.50.300">
    <property type="entry name" value="P-loop containing nucleotide triphosphate hydrolases"/>
    <property type="match status" value="1"/>
</dbReference>
<feature type="region of interest" description="Disordered" evidence="6">
    <location>
        <begin position="1242"/>
        <end position="1279"/>
    </location>
</feature>
<evidence type="ECO:0000256" key="6">
    <source>
        <dbReference type="SAM" id="MobiDB-lite"/>
    </source>
</evidence>
<protein>
    <submittedName>
        <fullName evidence="8">DNA-binding SARP family transcriptional activator</fullName>
    </submittedName>
</protein>
<evidence type="ECO:0000256" key="2">
    <source>
        <dbReference type="ARBA" id="ARBA00023015"/>
    </source>
</evidence>
<dbReference type="Gene3D" id="1.25.40.10">
    <property type="entry name" value="Tetratricopeptide repeat domain"/>
    <property type="match status" value="2"/>
</dbReference>
<reference evidence="8 9" key="1">
    <citation type="submission" date="2020-08" db="EMBL/GenBank/DDBJ databases">
        <title>Sequencing the genomes of 1000 actinobacteria strains.</title>
        <authorList>
            <person name="Klenk H.-P."/>
        </authorList>
    </citation>
    <scope>NUCLEOTIDE SEQUENCE [LARGE SCALE GENOMIC DNA]</scope>
    <source>
        <strain evidence="8 9">DSM 45790</strain>
    </source>
</reference>
<dbReference type="PRINTS" id="PR00364">
    <property type="entry name" value="DISEASERSIST"/>
</dbReference>
<keyword evidence="9" id="KW-1185">Reference proteome</keyword>
<dbReference type="GO" id="GO:0006355">
    <property type="term" value="P:regulation of DNA-templated transcription"/>
    <property type="evidence" value="ECO:0007669"/>
    <property type="project" value="InterPro"/>
</dbReference>
<dbReference type="Gene3D" id="1.10.10.10">
    <property type="entry name" value="Winged helix-like DNA-binding domain superfamily/Winged helix DNA-binding domain"/>
    <property type="match status" value="1"/>
</dbReference>
<dbReference type="Proteomes" id="UP000588112">
    <property type="component" value="Unassembled WGS sequence"/>
</dbReference>
<evidence type="ECO:0000259" key="7">
    <source>
        <dbReference type="PROSITE" id="PS51755"/>
    </source>
</evidence>
<dbReference type="CDD" id="cd15831">
    <property type="entry name" value="BTAD"/>
    <property type="match status" value="1"/>
</dbReference>
<feature type="compositionally biased region" description="Low complexity" evidence="6">
    <location>
        <begin position="961"/>
        <end position="975"/>
    </location>
</feature>
<comment type="similarity">
    <text evidence="1">Belongs to the AfsR/DnrI/RedD regulatory family.</text>
</comment>
<sequence length="1279" mass="137252">MDESPRPGLLVLGPVQVHGDDGPVRLGGKVRTVLGTLLLHLGTSVSRDRLIAAVWDRPPASAVANLQTYVSQLRRALAGVATLRTQGSRYLLPLERDQLDLSIFDDAVRRARGEAARGDLPAADREFGRAFSLCRGRPFEDAWFGSVMTPRVSGVEERLAHARADWIDVRLDLGRHDDLLGELLEIVHAHPTWERAWNWYMLALYRAGRRTDALDAYHRARAALAGEMGIDPGPELTRLHASILRGDPATYATPPREEAGGWPAIHQLPPDIGDFVGRGEELESLAGTILAGHTGAPVIAAVHGTPGVGKSALAVHLAHRLRPHFPDGQLYVRLTGNARTPGELLAGLLRVLRVPETAIPESWEDRAALYRSRLADRSVLLLLDDASDEEQVRALLPGTPGSAVLVTSRRLLLLEGTAVLALAVPPPDQALELLARAAGEGRLRRDPDAAAAVVRACGRLPLALRVAGARLAARPAWPIRDLADRLEDPARRLDELSSGRLGVRASFEGSYAALPPAARRAFRLLGLTGFRRTAGWTVAALLGEREKHADALIETLVMAGLLVPVDAHGGRPRYATHELLRVYARERAHAEDDARSRRAALRALITECLERTRAAVAHLPPPFAPPPPGGPLLRARDREWPGVERDNLIAAVALAAELGRPGTAAELAYHLTSYLTAHGLHDDVARVQRTLLTAGEPREAMRARLILAEADLHRGRFQSASAQFDTLLDHFERAGDRHASAYARTGRGICARILGRRREALDDLGRAAGLFRELGDGGGALHALLALAKAHLDDGRYEDVVRVCRSGLELTGGGGNDAGRSGLLRRLGQAYGALGRDVTGLTRSAGRPPEPVPVTPDERHDEQRLDAALDEQEQRRVHGPERRSAAEAGGEPLDGAQQRADRDRRSVQGEGAEGDGTPEDQEDGVDAGGPALTGGQAHGGVLDRPAGSPQAESGGDPGEQVPRVAEPVVEKVPAPQQVAQHVVEIGAHVDLDLEGHAQQRGQRERLQQGLGGGGHRDVPGQQDERGDEQHVPGHPREVDAVAPPPGRSPDGGDVGLHHQVVQPGPETDPRGRAERPGGGEVHELVHAHGQREQRRVDEHGESDVVAPEEVLVPGDQAGPGGHGDQRPGHDGEPEELHRPAEDPRHLAWGQPGQVVARGVAGRVVQLLPVDGGHEADLGQGVDQLGDVEFDVVVRGDARLDGGDRQPLAEQPDRLSVQCWQLDELAELRPSDDDRLGIVVVGPDDQRVEGDPALRGDRRRGHRAAGPQAGHCGSRGKSMK</sequence>
<dbReference type="InterPro" id="IPR016032">
    <property type="entry name" value="Sig_transdc_resp-reg_C-effctor"/>
</dbReference>
<comment type="caution">
    <text evidence="8">The sequence shown here is derived from an EMBL/GenBank/DDBJ whole genome shotgun (WGS) entry which is preliminary data.</text>
</comment>
<dbReference type="AlphaFoldDB" id="A0A7W8Z907"/>
<feature type="DNA-binding region" description="OmpR/PhoB-type" evidence="5">
    <location>
        <begin position="1"/>
        <end position="92"/>
    </location>
</feature>
<keyword evidence="4" id="KW-0804">Transcription</keyword>
<dbReference type="SMART" id="SM00862">
    <property type="entry name" value="Trans_reg_C"/>
    <property type="match status" value="1"/>
</dbReference>
<evidence type="ECO:0000313" key="8">
    <source>
        <dbReference type="EMBL" id="MBB5629561.1"/>
    </source>
</evidence>
<evidence type="ECO:0000256" key="5">
    <source>
        <dbReference type="PROSITE-ProRule" id="PRU01091"/>
    </source>
</evidence>
<dbReference type="SUPFAM" id="SSF48452">
    <property type="entry name" value="TPR-like"/>
    <property type="match status" value="2"/>
</dbReference>
<feature type="compositionally biased region" description="Basic and acidic residues" evidence="6">
    <location>
        <begin position="1067"/>
        <end position="1102"/>
    </location>
</feature>
<dbReference type="InterPro" id="IPR027417">
    <property type="entry name" value="P-loop_NTPase"/>
</dbReference>
<evidence type="ECO:0000313" key="9">
    <source>
        <dbReference type="Proteomes" id="UP000588112"/>
    </source>
</evidence>
<dbReference type="InterPro" id="IPR036388">
    <property type="entry name" value="WH-like_DNA-bd_sf"/>
</dbReference>
<dbReference type="Pfam" id="PF00486">
    <property type="entry name" value="Trans_reg_C"/>
    <property type="match status" value="1"/>
</dbReference>
<feature type="region of interest" description="Disordered" evidence="6">
    <location>
        <begin position="993"/>
        <end position="1150"/>
    </location>
</feature>
<dbReference type="PROSITE" id="PS51755">
    <property type="entry name" value="OMPR_PHOB"/>
    <property type="match status" value="1"/>
</dbReference>
<dbReference type="InterPro" id="IPR011990">
    <property type="entry name" value="TPR-like_helical_dom_sf"/>
</dbReference>
<dbReference type="Pfam" id="PF00931">
    <property type="entry name" value="NB-ARC"/>
    <property type="match status" value="1"/>
</dbReference>
<accession>A0A7W8Z907</accession>
<dbReference type="SUPFAM" id="SSF46894">
    <property type="entry name" value="C-terminal effector domain of the bipartite response regulators"/>
    <property type="match status" value="1"/>
</dbReference>
<name>A0A7W8Z907_9ACTN</name>
<dbReference type="GO" id="GO:0043531">
    <property type="term" value="F:ADP binding"/>
    <property type="evidence" value="ECO:0007669"/>
    <property type="project" value="InterPro"/>
</dbReference>
<keyword evidence="2" id="KW-0805">Transcription regulation</keyword>
<feature type="region of interest" description="Disordered" evidence="6">
    <location>
        <begin position="838"/>
        <end position="975"/>
    </location>
</feature>
<dbReference type="Pfam" id="PF03704">
    <property type="entry name" value="BTAD"/>
    <property type="match status" value="1"/>
</dbReference>
<dbReference type="SMART" id="SM01043">
    <property type="entry name" value="BTAD"/>
    <property type="match status" value="1"/>
</dbReference>
<dbReference type="InterPro" id="IPR002182">
    <property type="entry name" value="NB-ARC"/>
</dbReference>
<feature type="compositionally biased region" description="Acidic residues" evidence="6">
    <location>
        <begin position="912"/>
        <end position="925"/>
    </location>
</feature>
<dbReference type="InterPro" id="IPR005158">
    <property type="entry name" value="BTAD"/>
</dbReference>
<dbReference type="RefSeq" id="WP_184614725.1">
    <property type="nucleotide sequence ID" value="NZ_BOOS01000077.1"/>
</dbReference>
<dbReference type="PANTHER" id="PTHR35807:SF1">
    <property type="entry name" value="TRANSCRIPTIONAL REGULATOR REDD"/>
    <property type="match status" value="1"/>
</dbReference>
<feature type="compositionally biased region" description="Basic and acidic residues" evidence="6">
    <location>
        <begin position="1123"/>
        <end position="1145"/>
    </location>
</feature>
<feature type="domain" description="OmpR/PhoB-type" evidence="7">
    <location>
        <begin position="1"/>
        <end position="92"/>
    </location>
</feature>